<dbReference type="PANTHER" id="PTHR11579:SF28">
    <property type="entry name" value="PROTEIN-L-ISOASPARTATE O-METHYLTRANSFERASE 1"/>
    <property type="match status" value="1"/>
</dbReference>
<dbReference type="GO" id="GO:0004719">
    <property type="term" value="F:protein-L-isoaspartate (D-aspartate) O-methyltransferase activity"/>
    <property type="evidence" value="ECO:0000318"/>
    <property type="project" value="GO_Central"/>
</dbReference>
<dbReference type="EMBL" id="CM000850">
    <property type="protein sequence ID" value="KRH03881.1"/>
    <property type="molecule type" value="Genomic_DNA"/>
</dbReference>
<dbReference type="Gene3D" id="3.40.50.150">
    <property type="entry name" value="Vaccinia Virus protein VP39"/>
    <property type="match status" value="1"/>
</dbReference>
<proteinExistence type="inferred from homology"/>
<evidence type="ECO:0008006" key="5">
    <source>
        <dbReference type="Google" id="ProtNLM"/>
    </source>
</evidence>
<evidence type="ECO:0000313" key="2">
    <source>
        <dbReference type="EMBL" id="KRH03881.1"/>
    </source>
</evidence>
<dbReference type="Proteomes" id="UP000008827">
    <property type="component" value="Chromosome 17"/>
</dbReference>
<dbReference type="InParanoid" id="A0A0R0FLG0"/>
<dbReference type="STRING" id="3847.A0A0R0FLG0"/>
<accession>A0A0R0FLG0</accession>
<dbReference type="OrthoDB" id="73890at2759"/>
<organism evidence="2">
    <name type="scientific">Glycine max</name>
    <name type="common">Soybean</name>
    <name type="synonym">Glycine hispida</name>
    <dbReference type="NCBI Taxonomy" id="3847"/>
    <lineage>
        <taxon>Eukaryota</taxon>
        <taxon>Viridiplantae</taxon>
        <taxon>Streptophyta</taxon>
        <taxon>Embryophyta</taxon>
        <taxon>Tracheophyta</taxon>
        <taxon>Spermatophyta</taxon>
        <taxon>Magnoliopsida</taxon>
        <taxon>eudicotyledons</taxon>
        <taxon>Gunneridae</taxon>
        <taxon>Pentapetalae</taxon>
        <taxon>rosids</taxon>
        <taxon>fabids</taxon>
        <taxon>Fabales</taxon>
        <taxon>Fabaceae</taxon>
        <taxon>Papilionoideae</taxon>
        <taxon>50 kb inversion clade</taxon>
        <taxon>NPAAA clade</taxon>
        <taxon>indigoferoid/millettioid clade</taxon>
        <taxon>Phaseoleae</taxon>
        <taxon>Glycine</taxon>
        <taxon>Glycine subgen. Soja</taxon>
    </lineage>
</organism>
<dbReference type="AlphaFoldDB" id="A0A0R0FLG0"/>
<reference evidence="2 3" key="1">
    <citation type="journal article" date="2010" name="Nature">
        <title>Genome sequence of the palaeopolyploid soybean.</title>
        <authorList>
            <person name="Schmutz J."/>
            <person name="Cannon S.B."/>
            <person name="Schlueter J."/>
            <person name="Ma J."/>
            <person name="Mitros T."/>
            <person name="Nelson W."/>
            <person name="Hyten D.L."/>
            <person name="Song Q."/>
            <person name="Thelen J.J."/>
            <person name="Cheng J."/>
            <person name="Xu D."/>
            <person name="Hellsten U."/>
            <person name="May G.D."/>
            <person name="Yu Y."/>
            <person name="Sakurai T."/>
            <person name="Umezawa T."/>
            <person name="Bhattacharyya M.K."/>
            <person name="Sandhu D."/>
            <person name="Valliyodan B."/>
            <person name="Lindquist E."/>
            <person name="Peto M."/>
            <person name="Grant D."/>
            <person name="Shu S."/>
            <person name="Goodstein D."/>
            <person name="Barry K."/>
            <person name="Futrell-Griggs M."/>
            <person name="Abernathy B."/>
            <person name="Du J."/>
            <person name="Tian Z."/>
            <person name="Zhu L."/>
            <person name="Gill N."/>
            <person name="Joshi T."/>
            <person name="Libault M."/>
            <person name="Sethuraman A."/>
            <person name="Zhang X.-C."/>
            <person name="Shinozaki K."/>
            <person name="Nguyen H.T."/>
            <person name="Wing R.A."/>
            <person name="Cregan P."/>
            <person name="Specht J."/>
            <person name="Grimwood J."/>
            <person name="Rokhsar D."/>
            <person name="Stacey G."/>
            <person name="Shoemaker R.C."/>
            <person name="Jackson S.A."/>
        </authorList>
    </citation>
    <scope>NUCLEOTIDE SEQUENCE [LARGE SCALE GENOMIC DNA]</scope>
    <source>
        <strain evidence="3">cv. Williams 82</strain>
        <tissue evidence="2">Callus</tissue>
    </source>
</reference>
<dbReference type="InterPro" id="IPR029063">
    <property type="entry name" value="SAM-dependent_MTases_sf"/>
</dbReference>
<protein>
    <recommendedName>
        <fullName evidence="5">Methyltransferase domain-containing protein</fullName>
    </recommendedName>
</protein>
<dbReference type="EnsemblPlants" id="KRH03881">
    <property type="protein sequence ID" value="KRH03881"/>
    <property type="gene ID" value="GLYMA_17G125800"/>
</dbReference>
<gene>
    <name evidence="2" type="ORF">GLYMA_17G125800</name>
</gene>
<dbReference type="ExpressionAtlas" id="A0A0R0FLG0">
    <property type="expression patterns" value="baseline"/>
</dbReference>
<evidence type="ECO:0000313" key="4">
    <source>
        <dbReference type="Proteomes" id="UP000008827"/>
    </source>
</evidence>
<reference evidence="3" key="2">
    <citation type="submission" date="2018-02" db="UniProtKB">
        <authorList>
            <consortium name="EnsemblPlants"/>
        </authorList>
    </citation>
    <scope>IDENTIFICATION</scope>
    <source>
        <strain evidence="3">Williams 82</strain>
    </source>
</reference>
<dbReference type="PANTHER" id="PTHR11579">
    <property type="entry name" value="PROTEIN-L-ISOASPARTATE O-METHYLTRANSFERASE"/>
    <property type="match status" value="1"/>
</dbReference>
<dbReference type="SUPFAM" id="SSF53335">
    <property type="entry name" value="S-adenosyl-L-methionine-dependent methyltransferases"/>
    <property type="match status" value="1"/>
</dbReference>
<evidence type="ECO:0000313" key="3">
    <source>
        <dbReference type="EnsemblPlants" id="KRH03881"/>
    </source>
</evidence>
<dbReference type="Pfam" id="PF01135">
    <property type="entry name" value="PCMT"/>
    <property type="match status" value="2"/>
</dbReference>
<dbReference type="SMR" id="A0A0R0FLG0"/>
<dbReference type="Gramene" id="KRH03881">
    <property type="protein sequence ID" value="KRH03881"/>
    <property type="gene ID" value="GLYMA_17G125800"/>
</dbReference>
<evidence type="ECO:0000256" key="1">
    <source>
        <dbReference type="ARBA" id="ARBA00005369"/>
    </source>
</evidence>
<dbReference type="GO" id="GO:0005737">
    <property type="term" value="C:cytoplasm"/>
    <property type="evidence" value="ECO:0000318"/>
    <property type="project" value="GO_Central"/>
</dbReference>
<dbReference type="InterPro" id="IPR000682">
    <property type="entry name" value="PCMT"/>
</dbReference>
<comment type="similarity">
    <text evidence="1">Belongs to the methyltransferase superfamily. L-isoaspartyl/D-aspartyl protein methyltransferase family.</text>
</comment>
<name>A0A0R0FLG0_SOYBN</name>
<keyword evidence="4" id="KW-1185">Reference proteome</keyword>
<sequence>MVDNLQRYGVIISRKVAEVMETIDRALFVPSGGGLQPYFLEKNLQPGMGVLDVGSGTGYLTACFALMVGPEGRAIGVEHIPELGSFSIENIKKSAAAQPLKDGSLSAIISVDLKH</sequence>
<reference evidence="2" key="3">
    <citation type="submission" date="2018-07" db="EMBL/GenBank/DDBJ databases">
        <title>WGS assembly of Glycine max.</title>
        <authorList>
            <person name="Schmutz J."/>
            <person name="Cannon S."/>
            <person name="Schlueter J."/>
            <person name="Ma J."/>
            <person name="Mitros T."/>
            <person name="Nelson W."/>
            <person name="Hyten D."/>
            <person name="Song Q."/>
            <person name="Thelen J."/>
            <person name="Cheng J."/>
            <person name="Xu D."/>
            <person name="Hellsten U."/>
            <person name="May G."/>
            <person name="Yu Y."/>
            <person name="Sakurai T."/>
            <person name="Umezawa T."/>
            <person name="Bhattacharyya M."/>
            <person name="Sandhu D."/>
            <person name="Valliyodan B."/>
            <person name="Lindquist E."/>
            <person name="Peto M."/>
            <person name="Grant D."/>
            <person name="Shu S."/>
            <person name="Goodstein D."/>
            <person name="Barry K."/>
            <person name="Futrell-Griggs M."/>
            <person name="Abernathy B."/>
            <person name="Du J."/>
            <person name="Tian Z."/>
            <person name="Zhu L."/>
            <person name="Gill N."/>
            <person name="Joshi T."/>
            <person name="Libault M."/>
            <person name="Sethuraman A."/>
            <person name="Zhang X."/>
            <person name="Shinozaki K."/>
            <person name="Nguyen H."/>
            <person name="Wing R."/>
            <person name="Cregan P."/>
            <person name="Specht J."/>
            <person name="Grimwood J."/>
            <person name="Rokhsar D."/>
            <person name="Stacey G."/>
            <person name="Shoemaker R."/>
            <person name="Jackson S."/>
        </authorList>
    </citation>
    <scope>NUCLEOTIDE SEQUENCE</scope>
    <source>
        <tissue evidence="2">Callus</tissue>
    </source>
</reference>